<dbReference type="AlphaFoldDB" id="A0A6A6TJP8"/>
<organism evidence="6 7">
    <name type="scientific">Lophiostoma macrostomum CBS 122681</name>
    <dbReference type="NCBI Taxonomy" id="1314788"/>
    <lineage>
        <taxon>Eukaryota</taxon>
        <taxon>Fungi</taxon>
        <taxon>Dikarya</taxon>
        <taxon>Ascomycota</taxon>
        <taxon>Pezizomycotina</taxon>
        <taxon>Dothideomycetes</taxon>
        <taxon>Pleosporomycetidae</taxon>
        <taxon>Pleosporales</taxon>
        <taxon>Lophiostomataceae</taxon>
        <taxon>Lophiostoma</taxon>
    </lineage>
</organism>
<evidence type="ECO:0000256" key="2">
    <source>
        <dbReference type="ARBA" id="ARBA00022574"/>
    </source>
</evidence>
<gene>
    <name evidence="6" type="ORF">K491DRAFT_649871</name>
</gene>
<dbReference type="EMBL" id="MU004301">
    <property type="protein sequence ID" value="KAF2660245.1"/>
    <property type="molecule type" value="Genomic_DNA"/>
</dbReference>
<name>A0A6A6TJP8_9PLEO</name>
<keyword evidence="7" id="KW-1185">Reference proteome</keyword>
<keyword evidence="2 4" id="KW-0853">WD repeat</keyword>
<evidence type="ECO:0000256" key="1">
    <source>
        <dbReference type="ARBA" id="ARBA00009890"/>
    </source>
</evidence>
<dbReference type="PROSITE" id="PS50294">
    <property type="entry name" value="WD_REPEATS_REGION"/>
    <property type="match status" value="1"/>
</dbReference>
<evidence type="ECO:0000256" key="4">
    <source>
        <dbReference type="PROSITE-ProRule" id="PRU00221"/>
    </source>
</evidence>
<dbReference type="Gene3D" id="2.130.10.10">
    <property type="entry name" value="YVTN repeat-like/Quinoprotein amine dehydrogenase"/>
    <property type="match status" value="1"/>
</dbReference>
<dbReference type="InterPro" id="IPR001680">
    <property type="entry name" value="WD40_rpt"/>
</dbReference>
<dbReference type="GO" id="GO:0031931">
    <property type="term" value="C:TORC1 complex"/>
    <property type="evidence" value="ECO:0007669"/>
    <property type="project" value="InterPro"/>
</dbReference>
<dbReference type="Proteomes" id="UP000799324">
    <property type="component" value="Unassembled WGS sequence"/>
</dbReference>
<feature type="repeat" description="WD" evidence="4">
    <location>
        <begin position="445"/>
        <end position="470"/>
    </location>
</feature>
<dbReference type="PANTHER" id="PTHR19842:SF0">
    <property type="entry name" value="TARGET OF RAPAMYCIN COMPLEX SUBUNIT LST8"/>
    <property type="match status" value="1"/>
</dbReference>
<proteinExistence type="inferred from homology"/>
<dbReference type="OrthoDB" id="10248252at2759"/>
<accession>A0A6A6TJP8</accession>
<dbReference type="InterPro" id="IPR036322">
    <property type="entry name" value="WD40_repeat_dom_sf"/>
</dbReference>
<comment type="similarity">
    <text evidence="1">Belongs to the WD repeat LST8 family.</text>
</comment>
<dbReference type="SUPFAM" id="SSF50978">
    <property type="entry name" value="WD40 repeat-like"/>
    <property type="match status" value="1"/>
</dbReference>
<sequence>MPYFPTRSAGVLQSRFCVYLNRRDRSRDPPRLNLPPEFAAEAVVDWNSIHGFQVDRRALDAPQSESSASKSTIVPINYLPAHDTHSSSEYNMHHSHKRPRRNVQVVDYTWPRPHMATHQAAESADDDSVIQNSRRSSLPFGSLEPSEAASNVPDTVIPIEKALDMDFVQEDARLVTSMGNLPYLSWTQKGVLNGNNNGGEWDQLGSREWQGSVVHVDFSLNELDAAELVATKILRSSRKSQSSSRRKRLQKLLRNQPEPKLVRIACEIRRVLPLRDRACVDAFLEDARQGKLPKTPRVLRLGAARVDPSCSSKDKSSLASRISQREMGLQSRRGWRTASKPLSYQIKNKVYDTMGPAYSFTGASSDVHTVAWSPDGQFFAAGAVCVTDPDSMQYNRRENLLYGDFHTKTIQELAEHRVDRPILESGPNSTHAMRESQDRKLYTTVSAVAFSPDGNYIFSAGYDKNVCIWETQIDGSQPILSHALKHRAEVDLLAVSCTGKLATAAKRWERAIKVISAFDQNEIEKASYTSRKADERPDQNILPSALQFEPNFGRLLLAGFGANKRHDRMDINGDICLWDVETQQELHVHGSTKNVFDATFNPRQIEQPLFAVGCVAGANVNRGTRSIVRFYDGRGWGKYTMNMEVECPALDMNDVRFCPYDENLVAAGCTSGRTYIWDIRRPDAFLYKLAHGKSLMPLDDYIDPEITDTGIRFLSWGENATRLYTGSSDGVVKVWDVARPQSEVFIKDLITVDSGIMSGAFSPDFSRLVVGEVNGSVNVLEVGKDDFMIKDMERLKHIPYEEATFESEPDSASILEDYDSGRAVATELLATGQIVNIPMGDLPMRQAVQGPNYAGPFDSSVDASYLREQALGFQYNIARTPGPQCNIPTCKDSFMKVTSEEIGDSGRSKDRIPDELRKQWKLVGSDLTVIPGKTKCATCGRPARPLDTPSATDTPPLCERCSFACFRCGGSIRMDPATDKLVCRDCLRAWDIGALGYECVDDNSSKAPLTDVPSLTGFGKEIAKDRGDFMAENVSFGDEMNALTDHYFALAIARPESPPL</sequence>
<evidence type="ECO:0000313" key="7">
    <source>
        <dbReference type="Proteomes" id="UP000799324"/>
    </source>
</evidence>
<dbReference type="GO" id="GO:0032956">
    <property type="term" value="P:regulation of actin cytoskeleton organization"/>
    <property type="evidence" value="ECO:0007669"/>
    <property type="project" value="TreeGrafter"/>
</dbReference>
<evidence type="ECO:0000256" key="3">
    <source>
        <dbReference type="ARBA" id="ARBA00022737"/>
    </source>
</evidence>
<dbReference type="PROSITE" id="PS00678">
    <property type="entry name" value="WD_REPEATS_1"/>
    <property type="match status" value="1"/>
</dbReference>
<dbReference type="InterPro" id="IPR037588">
    <property type="entry name" value="MLST8"/>
</dbReference>
<keyword evidence="3" id="KW-0677">Repeat</keyword>
<dbReference type="GO" id="GO:0031932">
    <property type="term" value="C:TORC2 complex"/>
    <property type="evidence" value="ECO:0007669"/>
    <property type="project" value="InterPro"/>
</dbReference>
<dbReference type="SMART" id="SM00320">
    <property type="entry name" value="WD40"/>
    <property type="match status" value="6"/>
</dbReference>
<dbReference type="PROSITE" id="PS50082">
    <property type="entry name" value="WD_REPEATS_2"/>
    <property type="match status" value="2"/>
</dbReference>
<feature type="region of interest" description="Disordered" evidence="5">
    <location>
        <begin position="117"/>
        <end position="149"/>
    </location>
</feature>
<protein>
    <submittedName>
        <fullName evidence="6">WD40 repeat-like protein</fullName>
    </submittedName>
</protein>
<feature type="repeat" description="WD" evidence="4">
    <location>
        <begin position="711"/>
        <end position="737"/>
    </location>
</feature>
<dbReference type="Pfam" id="PF00400">
    <property type="entry name" value="WD40"/>
    <property type="match status" value="3"/>
</dbReference>
<dbReference type="InterPro" id="IPR019775">
    <property type="entry name" value="WD40_repeat_CS"/>
</dbReference>
<dbReference type="PANTHER" id="PTHR19842">
    <property type="entry name" value="G BETA-LIKE PROTEIN GBL"/>
    <property type="match status" value="1"/>
</dbReference>
<dbReference type="InterPro" id="IPR015943">
    <property type="entry name" value="WD40/YVTN_repeat-like_dom_sf"/>
</dbReference>
<dbReference type="GO" id="GO:0031929">
    <property type="term" value="P:TOR signaling"/>
    <property type="evidence" value="ECO:0007669"/>
    <property type="project" value="InterPro"/>
</dbReference>
<reference evidence="6" key="1">
    <citation type="journal article" date="2020" name="Stud. Mycol.">
        <title>101 Dothideomycetes genomes: a test case for predicting lifestyles and emergence of pathogens.</title>
        <authorList>
            <person name="Haridas S."/>
            <person name="Albert R."/>
            <person name="Binder M."/>
            <person name="Bloem J."/>
            <person name="Labutti K."/>
            <person name="Salamov A."/>
            <person name="Andreopoulos B."/>
            <person name="Baker S."/>
            <person name="Barry K."/>
            <person name="Bills G."/>
            <person name="Bluhm B."/>
            <person name="Cannon C."/>
            <person name="Castanera R."/>
            <person name="Culley D."/>
            <person name="Daum C."/>
            <person name="Ezra D."/>
            <person name="Gonzalez J."/>
            <person name="Henrissat B."/>
            <person name="Kuo A."/>
            <person name="Liang C."/>
            <person name="Lipzen A."/>
            <person name="Lutzoni F."/>
            <person name="Magnuson J."/>
            <person name="Mondo S."/>
            <person name="Nolan M."/>
            <person name="Ohm R."/>
            <person name="Pangilinan J."/>
            <person name="Park H.-J."/>
            <person name="Ramirez L."/>
            <person name="Alfaro M."/>
            <person name="Sun H."/>
            <person name="Tritt A."/>
            <person name="Yoshinaga Y."/>
            <person name="Zwiers L.-H."/>
            <person name="Turgeon B."/>
            <person name="Goodwin S."/>
            <person name="Spatafora J."/>
            <person name="Crous P."/>
            <person name="Grigoriev I."/>
        </authorList>
    </citation>
    <scope>NUCLEOTIDE SEQUENCE</scope>
    <source>
        <strain evidence="6">CBS 122681</strain>
    </source>
</reference>
<evidence type="ECO:0000313" key="6">
    <source>
        <dbReference type="EMBL" id="KAF2660245.1"/>
    </source>
</evidence>
<evidence type="ECO:0000256" key="5">
    <source>
        <dbReference type="SAM" id="MobiDB-lite"/>
    </source>
</evidence>